<evidence type="ECO:0000256" key="5">
    <source>
        <dbReference type="ARBA" id="ARBA00022614"/>
    </source>
</evidence>
<dbReference type="PANTHER" id="PTHR45631">
    <property type="entry name" value="OS07G0107800 PROTEIN-RELATED"/>
    <property type="match status" value="1"/>
</dbReference>
<dbReference type="EnsemblPlants" id="AES97667">
    <property type="protein sequence ID" value="AES97667"/>
    <property type="gene ID" value="MTR_5g058090"/>
</dbReference>
<keyword evidence="10 18" id="KW-0547">Nucleotide-binding</keyword>
<dbReference type="Gene3D" id="2.60.120.430">
    <property type="entry name" value="Galactose-binding lectin"/>
    <property type="match status" value="1"/>
</dbReference>
<evidence type="ECO:0000256" key="3">
    <source>
        <dbReference type="ARBA" id="ARBA00022475"/>
    </source>
</evidence>
<keyword evidence="5" id="KW-0433">Leucine-rich repeat</keyword>
<evidence type="ECO:0000259" key="21">
    <source>
        <dbReference type="PROSITE" id="PS50011"/>
    </source>
</evidence>
<dbReference type="GO" id="GO:0005524">
    <property type="term" value="F:ATP binding"/>
    <property type="evidence" value="ECO:0007669"/>
    <property type="project" value="UniProtKB-UniRule"/>
</dbReference>
<dbReference type="Pfam" id="PF07714">
    <property type="entry name" value="PK_Tyr_Ser-Thr"/>
    <property type="match status" value="1"/>
</dbReference>
<dbReference type="PANTHER" id="PTHR45631:SF212">
    <property type="entry name" value="PROTEIN KINASE DOMAIN-CONTAINING PROTEIN"/>
    <property type="match status" value="1"/>
</dbReference>
<evidence type="ECO:0000256" key="6">
    <source>
        <dbReference type="ARBA" id="ARBA00022679"/>
    </source>
</evidence>
<evidence type="ECO:0000256" key="8">
    <source>
        <dbReference type="ARBA" id="ARBA00022729"/>
    </source>
</evidence>
<dbReference type="GO" id="GO:0005886">
    <property type="term" value="C:plasma membrane"/>
    <property type="evidence" value="ECO:0007669"/>
    <property type="project" value="UniProtKB-SubCell"/>
</dbReference>
<dbReference type="Gene3D" id="1.10.510.10">
    <property type="entry name" value="Transferase(Phosphotransferase) domain 1"/>
    <property type="match status" value="1"/>
</dbReference>
<protein>
    <recommendedName>
        <fullName evidence="2">non-specific serine/threonine protein kinase</fullName>
        <ecNumber evidence="2">2.7.11.1</ecNumber>
    </recommendedName>
</protein>
<keyword evidence="3" id="KW-1003">Cell membrane</keyword>
<dbReference type="InterPro" id="IPR032675">
    <property type="entry name" value="LRR_dom_sf"/>
</dbReference>
<dbReference type="InterPro" id="IPR000719">
    <property type="entry name" value="Prot_kinase_dom"/>
</dbReference>
<evidence type="ECO:0000313" key="23">
    <source>
        <dbReference type="EnsemblPlants" id="AES97667"/>
    </source>
</evidence>
<dbReference type="InterPro" id="IPR017441">
    <property type="entry name" value="Protein_kinase_ATP_BS"/>
</dbReference>
<keyword evidence="24" id="KW-1185">Reference proteome</keyword>
<evidence type="ECO:0000256" key="1">
    <source>
        <dbReference type="ARBA" id="ARBA00004162"/>
    </source>
</evidence>
<feature type="domain" description="Protein kinase" evidence="21">
    <location>
        <begin position="585"/>
        <end position="859"/>
    </location>
</feature>
<dbReference type="PROSITE" id="PS51450">
    <property type="entry name" value="LRR"/>
    <property type="match status" value="1"/>
</dbReference>
<keyword evidence="15" id="KW-1015">Disulfide bond</keyword>
<evidence type="ECO:0000256" key="20">
    <source>
        <dbReference type="SAM" id="SignalP"/>
    </source>
</evidence>
<dbReference type="InterPro" id="IPR024788">
    <property type="entry name" value="Malectin-like_Carb-bd_dom"/>
</dbReference>
<keyword evidence="13 19" id="KW-1133">Transmembrane helix</keyword>
<evidence type="ECO:0000256" key="4">
    <source>
        <dbReference type="ARBA" id="ARBA00022527"/>
    </source>
</evidence>
<reference evidence="22 24" key="2">
    <citation type="journal article" date="2014" name="BMC Genomics">
        <title>An improved genome release (version Mt4.0) for the model legume Medicago truncatula.</title>
        <authorList>
            <person name="Tang H."/>
            <person name="Krishnakumar V."/>
            <person name="Bidwell S."/>
            <person name="Rosen B."/>
            <person name="Chan A."/>
            <person name="Zhou S."/>
            <person name="Gentzbittel L."/>
            <person name="Childs K.L."/>
            <person name="Yandell M."/>
            <person name="Gundlach H."/>
            <person name="Mayer K.F."/>
            <person name="Schwartz D.C."/>
            <person name="Town C.D."/>
        </authorList>
    </citation>
    <scope>GENOME REANNOTATION</scope>
    <source>
        <strain evidence="23 24">cv. Jemalong A17</strain>
    </source>
</reference>
<feature type="chain" id="PRO_5014573193" description="non-specific serine/threonine protein kinase" evidence="20">
    <location>
        <begin position="21"/>
        <end position="896"/>
    </location>
</feature>
<dbReference type="EC" id="2.7.11.1" evidence="2"/>
<evidence type="ECO:0000256" key="2">
    <source>
        <dbReference type="ARBA" id="ARBA00012513"/>
    </source>
</evidence>
<dbReference type="eggNOG" id="ENOG502QQCZ">
    <property type="taxonomic scope" value="Eukaryota"/>
</dbReference>
<dbReference type="PROSITE" id="PS00108">
    <property type="entry name" value="PROTEIN_KINASE_ST"/>
    <property type="match status" value="1"/>
</dbReference>
<feature type="transmembrane region" description="Helical" evidence="19">
    <location>
        <begin position="528"/>
        <end position="549"/>
    </location>
</feature>
<dbReference type="SUPFAM" id="SSF52058">
    <property type="entry name" value="L domain-like"/>
    <property type="match status" value="1"/>
</dbReference>
<accession>G7JXB1</accession>
<feature type="signal peptide" evidence="20">
    <location>
        <begin position="1"/>
        <end position="20"/>
    </location>
</feature>
<reference evidence="22 24" key="1">
    <citation type="journal article" date="2011" name="Nature">
        <title>The Medicago genome provides insight into the evolution of rhizobial symbioses.</title>
        <authorList>
            <person name="Young N.D."/>
            <person name="Debelle F."/>
            <person name="Oldroyd G.E."/>
            <person name="Geurts R."/>
            <person name="Cannon S.B."/>
            <person name="Udvardi M.K."/>
            <person name="Benedito V.A."/>
            <person name="Mayer K.F."/>
            <person name="Gouzy J."/>
            <person name="Schoof H."/>
            <person name="Van de Peer Y."/>
            <person name="Proost S."/>
            <person name="Cook D.R."/>
            <person name="Meyers B.C."/>
            <person name="Spannagl M."/>
            <person name="Cheung F."/>
            <person name="De Mita S."/>
            <person name="Krishnakumar V."/>
            <person name="Gundlach H."/>
            <person name="Zhou S."/>
            <person name="Mudge J."/>
            <person name="Bharti A.K."/>
            <person name="Murray J.D."/>
            <person name="Naoumkina M.A."/>
            <person name="Rosen B."/>
            <person name="Silverstein K.A."/>
            <person name="Tang H."/>
            <person name="Rombauts S."/>
            <person name="Zhao P.X."/>
            <person name="Zhou P."/>
            <person name="Barbe V."/>
            <person name="Bardou P."/>
            <person name="Bechner M."/>
            <person name="Bellec A."/>
            <person name="Berger A."/>
            <person name="Berges H."/>
            <person name="Bidwell S."/>
            <person name="Bisseling T."/>
            <person name="Choisne N."/>
            <person name="Couloux A."/>
            <person name="Denny R."/>
            <person name="Deshpande S."/>
            <person name="Dai X."/>
            <person name="Doyle J.J."/>
            <person name="Dudez A.M."/>
            <person name="Farmer A.D."/>
            <person name="Fouteau S."/>
            <person name="Franken C."/>
            <person name="Gibelin C."/>
            <person name="Gish J."/>
            <person name="Goldstein S."/>
            <person name="Gonzalez A.J."/>
            <person name="Green P.J."/>
            <person name="Hallab A."/>
            <person name="Hartog M."/>
            <person name="Hua A."/>
            <person name="Humphray S.J."/>
            <person name="Jeong D.H."/>
            <person name="Jing Y."/>
            <person name="Jocker A."/>
            <person name="Kenton S.M."/>
            <person name="Kim D.J."/>
            <person name="Klee K."/>
            <person name="Lai H."/>
            <person name="Lang C."/>
            <person name="Lin S."/>
            <person name="Macmil S.L."/>
            <person name="Magdelenat G."/>
            <person name="Matthews L."/>
            <person name="McCorrison J."/>
            <person name="Monaghan E.L."/>
            <person name="Mun J.H."/>
            <person name="Najar F.Z."/>
            <person name="Nicholson C."/>
            <person name="Noirot C."/>
            <person name="O'Bleness M."/>
            <person name="Paule C.R."/>
            <person name="Poulain J."/>
            <person name="Prion F."/>
            <person name="Qin B."/>
            <person name="Qu C."/>
            <person name="Retzel E.F."/>
            <person name="Riddle C."/>
            <person name="Sallet E."/>
            <person name="Samain S."/>
            <person name="Samson N."/>
            <person name="Sanders I."/>
            <person name="Saurat O."/>
            <person name="Scarpelli C."/>
            <person name="Schiex T."/>
            <person name="Segurens B."/>
            <person name="Severin A.J."/>
            <person name="Sherrier D.J."/>
            <person name="Shi R."/>
            <person name="Sims S."/>
            <person name="Singer S.R."/>
            <person name="Sinharoy S."/>
            <person name="Sterck L."/>
            <person name="Viollet A."/>
            <person name="Wang B.B."/>
            <person name="Wang K."/>
            <person name="Wang M."/>
            <person name="Wang X."/>
            <person name="Warfsmann J."/>
            <person name="Weissenbach J."/>
            <person name="White D.D."/>
            <person name="White J.D."/>
            <person name="Wiley G.B."/>
            <person name="Wincker P."/>
            <person name="Xing Y."/>
            <person name="Yang L."/>
            <person name="Yao Z."/>
            <person name="Ying F."/>
            <person name="Zhai J."/>
            <person name="Zhou L."/>
            <person name="Zuber A."/>
            <person name="Denarie J."/>
            <person name="Dixon R.A."/>
            <person name="May G.D."/>
            <person name="Schwartz D.C."/>
            <person name="Rogers J."/>
            <person name="Quetier F."/>
            <person name="Town C.D."/>
            <person name="Roe B.A."/>
        </authorList>
    </citation>
    <scope>NUCLEOTIDE SEQUENCE [LARGE SCALE GENOMIC DNA]</scope>
    <source>
        <strain evidence="22">A17</strain>
        <strain evidence="23 24">cv. Jemalong A17</strain>
    </source>
</reference>
<comment type="catalytic activity">
    <reaction evidence="17">
        <text>L-seryl-[protein] + ATP = O-phospho-L-seryl-[protein] + ADP + H(+)</text>
        <dbReference type="Rhea" id="RHEA:17989"/>
        <dbReference type="Rhea" id="RHEA-COMP:9863"/>
        <dbReference type="Rhea" id="RHEA-COMP:11604"/>
        <dbReference type="ChEBI" id="CHEBI:15378"/>
        <dbReference type="ChEBI" id="CHEBI:29999"/>
        <dbReference type="ChEBI" id="CHEBI:30616"/>
        <dbReference type="ChEBI" id="CHEBI:83421"/>
        <dbReference type="ChEBI" id="CHEBI:456216"/>
        <dbReference type="EC" id="2.7.11.1"/>
    </reaction>
</comment>
<keyword evidence="11 22" id="KW-0418">Kinase</keyword>
<feature type="binding site" evidence="18">
    <location>
        <position position="613"/>
    </location>
    <ligand>
        <name>ATP</name>
        <dbReference type="ChEBI" id="CHEBI:30616"/>
    </ligand>
</feature>
<comment type="subcellular location">
    <subcellularLocation>
        <location evidence="1">Cell membrane</location>
        <topology evidence="1">Single-pass membrane protein</topology>
    </subcellularLocation>
</comment>
<dbReference type="PRINTS" id="PR00019">
    <property type="entry name" value="LEURICHRPT"/>
</dbReference>
<evidence type="ECO:0000256" key="11">
    <source>
        <dbReference type="ARBA" id="ARBA00022777"/>
    </source>
</evidence>
<evidence type="ECO:0000256" key="10">
    <source>
        <dbReference type="ARBA" id="ARBA00022741"/>
    </source>
</evidence>
<dbReference type="Proteomes" id="UP000002051">
    <property type="component" value="Chromosome 5"/>
</dbReference>
<dbReference type="InterPro" id="IPR001611">
    <property type="entry name" value="Leu-rich_rpt"/>
</dbReference>
<dbReference type="SUPFAM" id="SSF56112">
    <property type="entry name" value="Protein kinase-like (PK-like)"/>
    <property type="match status" value="1"/>
</dbReference>
<dbReference type="FunFam" id="1.10.510.10:FF:000468">
    <property type="entry name" value="PTI1-like tyrosine-protein kinase 3"/>
    <property type="match status" value="1"/>
</dbReference>
<comment type="catalytic activity">
    <reaction evidence="16">
        <text>L-threonyl-[protein] + ATP = O-phospho-L-threonyl-[protein] + ADP + H(+)</text>
        <dbReference type="Rhea" id="RHEA:46608"/>
        <dbReference type="Rhea" id="RHEA-COMP:11060"/>
        <dbReference type="Rhea" id="RHEA-COMP:11605"/>
        <dbReference type="ChEBI" id="CHEBI:15378"/>
        <dbReference type="ChEBI" id="CHEBI:30013"/>
        <dbReference type="ChEBI" id="CHEBI:30616"/>
        <dbReference type="ChEBI" id="CHEBI:61977"/>
        <dbReference type="ChEBI" id="CHEBI:456216"/>
        <dbReference type="EC" id="2.7.11.1"/>
    </reaction>
</comment>
<evidence type="ECO:0000256" key="16">
    <source>
        <dbReference type="ARBA" id="ARBA00047899"/>
    </source>
</evidence>
<evidence type="ECO:0000256" key="9">
    <source>
        <dbReference type="ARBA" id="ARBA00022737"/>
    </source>
</evidence>
<evidence type="ECO:0000256" key="13">
    <source>
        <dbReference type="ARBA" id="ARBA00022989"/>
    </source>
</evidence>
<evidence type="ECO:0000313" key="24">
    <source>
        <dbReference type="Proteomes" id="UP000002051"/>
    </source>
</evidence>
<reference evidence="23" key="3">
    <citation type="submission" date="2015-04" db="UniProtKB">
        <authorList>
            <consortium name="EnsemblPlants"/>
        </authorList>
    </citation>
    <scope>IDENTIFICATION</scope>
    <source>
        <strain evidence="23">cv. Jemalong A17</strain>
    </source>
</reference>
<dbReference type="PROSITE" id="PS00107">
    <property type="entry name" value="PROTEIN_KINASE_ATP"/>
    <property type="match status" value="1"/>
</dbReference>
<dbReference type="Gene3D" id="3.30.200.20">
    <property type="entry name" value="Phosphorylase Kinase, domain 1"/>
    <property type="match status" value="1"/>
</dbReference>
<evidence type="ECO:0000256" key="19">
    <source>
        <dbReference type="SAM" id="Phobius"/>
    </source>
</evidence>
<dbReference type="EMBL" id="CM001221">
    <property type="protein sequence ID" value="AES97667.1"/>
    <property type="molecule type" value="Genomic_DNA"/>
</dbReference>
<dbReference type="HOGENOM" id="CLU_000288_41_1_1"/>
<keyword evidence="9" id="KW-0677">Repeat</keyword>
<keyword evidence="22" id="KW-0675">Receptor</keyword>
<dbReference type="InterPro" id="IPR003591">
    <property type="entry name" value="Leu-rich_rpt_typical-subtyp"/>
</dbReference>
<evidence type="ECO:0000256" key="18">
    <source>
        <dbReference type="PROSITE-ProRule" id="PRU10141"/>
    </source>
</evidence>
<evidence type="ECO:0000256" key="17">
    <source>
        <dbReference type="ARBA" id="ARBA00048679"/>
    </source>
</evidence>
<dbReference type="Pfam" id="PF13855">
    <property type="entry name" value="LRR_8"/>
    <property type="match status" value="1"/>
</dbReference>
<keyword evidence="6" id="KW-0808">Transferase</keyword>
<keyword evidence="7 19" id="KW-0812">Transmembrane</keyword>
<dbReference type="AlphaFoldDB" id="G7JXB1"/>
<dbReference type="InterPro" id="IPR011009">
    <property type="entry name" value="Kinase-like_dom_sf"/>
</dbReference>
<dbReference type="SMART" id="SM00220">
    <property type="entry name" value="S_TKc"/>
    <property type="match status" value="1"/>
</dbReference>
<proteinExistence type="predicted"/>
<evidence type="ECO:0000256" key="12">
    <source>
        <dbReference type="ARBA" id="ARBA00022840"/>
    </source>
</evidence>
<keyword evidence="8 20" id="KW-0732">Signal</keyword>
<dbReference type="KEGG" id="mtr:11437028"/>
<dbReference type="Pfam" id="PF12819">
    <property type="entry name" value="Malectin_like"/>
    <property type="match status" value="1"/>
</dbReference>
<keyword evidence="4" id="KW-0723">Serine/threonine-protein kinase</keyword>
<keyword evidence="12 18" id="KW-0067">ATP-binding</keyword>
<name>G7JXB1_MEDTR</name>
<dbReference type="OrthoDB" id="1382965at2759"/>
<evidence type="ECO:0000256" key="7">
    <source>
        <dbReference type="ARBA" id="ARBA00022692"/>
    </source>
</evidence>
<organism evidence="22 24">
    <name type="scientific">Medicago truncatula</name>
    <name type="common">Barrel medic</name>
    <name type="synonym">Medicago tribuloides</name>
    <dbReference type="NCBI Taxonomy" id="3880"/>
    <lineage>
        <taxon>Eukaryota</taxon>
        <taxon>Viridiplantae</taxon>
        <taxon>Streptophyta</taxon>
        <taxon>Embryophyta</taxon>
        <taxon>Tracheophyta</taxon>
        <taxon>Spermatophyta</taxon>
        <taxon>Magnoliopsida</taxon>
        <taxon>eudicotyledons</taxon>
        <taxon>Gunneridae</taxon>
        <taxon>Pentapetalae</taxon>
        <taxon>rosids</taxon>
        <taxon>fabids</taxon>
        <taxon>Fabales</taxon>
        <taxon>Fabaceae</taxon>
        <taxon>Papilionoideae</taxon>
        <taxon>50 kb inversion clade</taxon>
        <taxon>NPAAA clade</taxon>
        <taxon>Hologalegina</taxon>
        <taxon>IRL clade</taxon>
        <taxon>Trifolieae</taxon>
        <taxon>Medicago</taxon>
    </lineage>
</organism>
<dbReference type="OMA" id="HEDYAIY"/>
<dbReference type="GO" id="GO:0051707">
    <property type="term" value="P:response to other organism"/>
    <property type="evidence" value="ECO:0007669"/>
    <property type="project" value="UniProtKB-ARBA"/>
</dbReference>
<dbReference type="CDD" id="cd14066">
    <property type="entry name" value="STKc_IRAK"/>
    <property type="match status" value="1"/>
</dbReference>
<dbReference type="Gene3D" id="3.80.10.10">
    <property type="entry name" value="Ribonuclease Inhibitor"/>
    <property type="match status" value="1"/>
</dbReference>
<keyword evidence="14 19" id="KW-0472">Membrane</keyword>
<evidence type="ECO:0000256" key="14">
    <source>
        <dbReference type="ARBA" id="ARBA00023136"/>
    </source>
</evidence>
<sequence length="896" mass="100538">MQKVLQWIVIIIIIIINGNAATNDKRADRKLVTDSDSGVISIDCGVDESYTDNTNNFPYQADDIAVIRFGQTRNISSDYEHSNPGQINKQLKSLRSFPDGKRNCYNLKPKQGKNHKYSIRAYFEYGNYDNKNKVPIFDQHLGVNLWRHIQLIKVNSILRSEVIHISSTDTIEYCLVNTNQGVPFVSLLELWPLGDFNVYQPSLTLLTLDLKGRINLGGSKFDFIRYTDDIFGRSWLNRKIYDMNPKKTSLSINLDTLDNTYKLPIEVLNCAVEAVNLSSSLEFMFNHSKDEEYYVYLHFFDFLSNSNQKRIMNISINGPDGVTEPPLTLEYRKPTTIVMNIEKGNGIDNISIEATSDSDLPAMLNAFEIFRVIPETFLATQQADVDAIWYIRDIYNISRIDWQGDPCGPTGFRWEGLTCSGENNPRIISLNLSSSKLSGRIDAAFSKLTNLEILDLSNNELTGDLPEFLAQLPRLKILNLSRNNLTGLIPESLKEKSHTSLKLSLDGNLGLCQTGSCKSNKKKWNVKLIVSIAATVAVLIIVSVVVLIFRTRGPGPAMFPKSNMDEQLNTKCRAFSYSEVVSMTDDFRQMIGKGGFGKVYLGLIPDGENVAVKTLSLSELQGHKEFISEVNLLMPAHHRNVVSLVGYCADGGIRALIFEYLPGGNLQQRLSDKNPNVLEWNERLQIAFDVANGLEYLHNGCKPAIIHRDLKPPNILLDENTRAKISDFGLSRAFANDSDTHILTNCFAGSHGYIDPEFQNTGILNKKSDVYSLGVVLLELVTGQPALIGTPNNYIHILPWVNRKLEIGDVQGIVDPRLQGEYNRDSAWKLIETAMSCLSQFATQRPDIKEIVSELKDCLSLVMPIERSASQRRSLSVKGSMQIEINESDICGPNPR</sequence>
<dbReference type="PROSITE" id="PS50011">
    <property type="entry name" value="PROTEIN_KINASE_DOM"/>
    <property type="match status" value="1"/>
</dbReference>
<dbReference type="PaxDb" id="3880-AES97667"/>
<evidence type="ECO:0000313" key="22">
    <source>
        <dbReference type="EMBL" id="AES97667.1"/>
    </source>
</evidence>
<evidence type="ECO:0000256" key="15">
    <source>
        <dbReference type="ARBA" id="ARBA00023157"/>
    </source>
</evidence>
<dbReference type="GO" id="GO:0004674">
    <property type="term" value="F:protein serine/threonine kinase activity"/>
    <property type="evidence" value="ECO:0007669"/>
    <property type="project" value="UniProtKB-KW"/>
</dbReference>
<dbReference type="InterPro" id="IPR008271">
    <property type="entry name" value="Ser/Thr_kinase_AS"/>
</dbReference>
<dbReference type="InterPro" id="IPR001245">
    <property type="entry name" value="Ser-Thr/Tyr_kinase_cat_dom"/>
</dbReference>
<gene>
    <name evidence="23" type="primary">11437028</name>
    <name evidence="22" type="ordered locus">MTR_5g058090</name>
</gene>
<dbReference type="FunFam" id="3.80.10.10:FF:000129">
    <property type="entry name" value="Leucine-rich repeat receptor-like kinase"/>
    <property type="match status" value="1"/>
</dbReference>
<dbReference type="SMART" id="SM00369">
    <property type="entry name" value="LRR_TYP"/>
    <property type="match status" value="2"/>
</dbReference>